<dbReference type="Proteomes" id="UP000822476">
    <property type="component" value="Unassembled WGS sequence"/>
</dbReference>
<dbReference type="OrthoDB" id="6237987at2759"/>
<name>A0A8S9Z336_9TREM</name>
<gene>
    <name evidence="2" type="ORF">EG68_01515</name>
</gene>
<dbReference type="AlphaFoldDB" id="A0A8S9Z336"/>
<dbReference type="EMBL" id="JTDE01000473">
    <property type="protein sequence ID" value="KAF7261144.1"/>
    <property type="molecule type" value="Genomic_DNA"/>
</dbReference>
<organism evidence="2 3">
    <name type="scientific">Paragonimus skrjabini miyazakii</name>
    <dbReference type="NCBI Taxonomy" id="59628"/>
    <lineage>
        <taxon>Eukaryota</taxon>
        <taxon>Metazoa</taxon>
        <taxon>Spiralia</taxon>
        <taxon>Lophotrochozoa</taxon>
        <taxon>Platyhelminthes</taxon>
        <taxon>Trematoda</taxon>
        <taxon>Digenea</taxon>
        <taxon>Plagiorchiida</taxon>
        <taxon>Troglotremata</taxon>
        <taxon>Troglotrematidae</taxon>
        <taxon>Paragonimus</taxon>
    </lineage>
</organism>
<keyword evidence="1" id="KW-1133">Transmembrane helix</keyword>
<keyword evidence="3" id="KW-1185">Reference proteome</keyword>
<comment type="caution">
    <text evidence="2">The sequence shown here is derived from an EMBL/GenBank/DDBJ whole genome shotgun (WGS) entry which is preliminary data.</text>
</comment>
<proteinExistence type="predicted"/>
<evidence type="ECO:0000313" key="2">
    <source>
        <dbReference type="EMBL" id="KAF7261144.1"/>
    </source>
</evidence>
<evidence type="ECO:0000313" key="3">
    <source>
        <dbReference type="Proteomes" id="UP000822476"/>
    </source>
</evidence>
<accession>A0A8S9Z336</accession>
<sequence>MCAAANTLAINVLTVHRRPKNVELAQVINYRFEKVMIDNVMPMVICVEPPGGYFLACVINELVILLQITFIMDYMDPS</sequence>
<protein>
    <submittedName>
        <fullName evidence="2">Uncharacterized protein</fullName>
    </submittedName>
</protein>
<feature type="transmembrane region" description="Helical" evidence="1">
    <location>
        <begin position="51"/>
        <end position="72"/>
    </location>
</feature>
<keyword evidence="1" id="KW-0472">Membrane</keyword>
<reference evidence="2" key="1">
    <citation type="submission" date="2019-07" db="EMBL/GenBank/DDBJ databases">
        <title>Annotation for the trematode Paragonimus miyazaki's.</title>
        <authorList>
            <person name="Choi Y.-J."/>
        </authorList>
    </citation>
    <scope>NUCLEOTIDE SEQUENCE</scope>
    <source>
        <strain evidence="2">Japan</strain>
    </source>
</reference>
<evidence type="ECO:0000256" key="1">
    <source>
        <dbReference type="SAM" id="Phobius"/>
    </source>
</evidence>
<keyword evidence="1" id="KW-0812">Transmembrane</keyword>